<dbReference type="OrthoDB" id="9810122at2"/>
<proteinExistence type="predicted"/>
<protein>
    <recommendedName>
        <fullName evidence="3">Methyltransferase FkbM domain-containing protein</fullName>
    </recommendedName>
</protein>
<dbReference type="STRING" id="1188229.GlitD10_1071"/>
<evidence type="ECO:0000313" key="2">
    <source>
        <dbReference type="Proteomes" id="UP000180235"/>
    </source>
</evidence>
<sequence>MLELEPVLGLKTYKVPIERYEDHPQVICARRLVSFEGENSLDSIFIQTPVPKDFDLISIDVDGNDWHIWDSLQTYRPKLVLIEFNPTIPHQVEFVQPRDMSVNQGSSLAALIHLARKKGYELIATTITNAFFVDKKYFSLFDIKDNSIWNMNKTVADYTFIFQLYDGTILLRGNNILAWQGVELDLDAIQNDIQKLLQKKWIPEAQARSQSNS</sequence>
<organism evidence="1 2">
    <name type="scientific">Gloeomargarita lithophora Alchichica-D10</name>
    <dbReference type="NCBI Taxonomy" id="1188229"/>
    <lineage>
        <taxon>Bacteria</taxon>
        <taxon>Bacillati</taxon>
        <taxon>Cyanobacteriota</taxon>
        <taxon>Cyanophyceae</taxon>
        <taxon>Gloeomargaritales</taxon>
        <taxon>Gloeomargaritaceae</taxon>
        <taxon>Gloeomargarita</taxon>
    </lineage>
</organism>
<dbReference type="KEGG" id="glt:GlitD10_1071"/>
<dbReference type="Proteomes" id="UP000180235">
    <property type="component" value="Chromosome"/>
</dbReference>
<reference evidence="1 2" key="1">
    <citation type="submission" date="2016-10" db="EMBL/GenBank/DDBJ databases">
        <title>Description of Gloeomargarita lithophora gen. nov., sp. nov., a thylakoid-bearing basal-branching cyanobacterium with intracellular carbonates, and proposal for Gloeomargaritales ord. nov.</title>
        <authorList>
            <person name="Moreira D."/>
            <person name="Tavera R."/>
            <person name="Benzerara K."/>
            <person name="Skouri-Panet F."/>
            <person name="Couradeau E."/>
            <person name="Gerard E."/>
            <person name="Loussert C."/>
            <person name="Novelo E."/>
            <person name="Zivanovic Y."/>
            <person name="Lopez-Garcia P."/>
        </authorList>
    </citation>
    <scope>NUCLEOTIDE SEQUENCE [LARGE SCALE GENOMIC DNA]</scope>
    <source>
        <strain evidence="1 2">D10</strain>
    </source>
</reference>
<gene>
    <name evidence="1" type="ORF">GlitD10_1071</name>
</gene>
<evidence type="ECO:0008006" key="3">
    <source>
        <dbReference type="Google" id="ProtNLM"/>
    </source>
</evidence>
<dbReference type="EMBL" id="CP017675">
    <property type="protein sequence ID" value="APB33391.1"/>
    <property type="molecule type" value="Genomic_DNA"/>
</dbReference>
<keyword evidence="2" id="KW-1185">Reference proteome</keyword>
<name>A0A1J0ABV1_9CYAN</name>
<accession>A0A1J0ABV1</accession>
<dbReference type="RefSeq" id="WP_157776184.1">
    <property type="nucleotide sequence ID" value="NZ_CP017675.1"/>
</dbReference>
<evidence type="ECO:0000313" key="1">
    <source>
        <dbReference type="EMBL" id="APB33391.1"/>
    </source>
</evidence>
<dbReference type="AlphaFoldDB" id="A0A1J0ABV1"/>